<feature type="compositionally biased region" description="Polar residues" evidence="2">
    <location>
        <begin position="39"/>
        <end position="49"/>
    </location>
</feature>
<evidence type="ECO:0000256" key="2">
    <source>
        <dbReference type="SAM" id="MobiDB-lite"/>
    </source>
</evidence>
<evidence type="ECO:0000313" key="4">
    <source>
        <dbReference type="Proteomes" id="UP000541444"/>
    </source>
</evidence>
<dbReference type="AlphaFoldDB" id="A0A7J7L411"/>
<feature type="region of interest" description="Disordered" evidence="2">
    <location>
        <begin position="31"/>
        <end position="50"/>
    </location>
</feature>
<sequence length="468" mass="53506">MNEKVPPSASNRRKRELAREGDLLTYKRKRKTIDPSTVVPPNTLDSTNEGVCEGVNIPTESAKVMNIPQGLEFETESAQAGLGAQPPFPNIFPDFDENIHIFGGYSEAILEVFENNLLQDLNAFKSLKAGGAGNSLSLKNLKSHYAYKLEKVVWDPYRDKRDSPHAFKEVNFFYGTLTSPDHVQPYYPNRVVWQFNREQGIPTKRLLTEVSDLWNAKVTRKFSPKYEWVGCFSSQKWKEFVLKKTNKGRRVREGPLVCTEAYLEWFASVSWTTICPITIDLAADDSGIHQRKPASVNEHGDTPVHQSEDIAEQYDASLAVLQSHQPVPDTTLAKKYEDLLAEHEDIKKKLIAKEDFRHKLVNAEERMKSLEANNSEWHKKLVNSEDRKKTLVVDNNEWEVWRQVLKKALASEGMRDMGDPTFEELFEQNEGFFTIVQQGPKGDYQEDLVSTAVTLKNVVIDRREKMAK</sequence>
<comment type="caution">
    <text evidence="3">The sequence shown here is derived from an EMBL/GenBank/DDBJ whole genome shotgun (WGS) entry which is preliminary data.</text>
</comment>
<protein>
    <submittedName>
        <fullName evidence="3">Uncharacterized protein</fullName>
    </submittedName>
</protein>
<keyword evidence="4" id="KW-1185">Reference proteome</keyword>
<gene>
    <name evidence="3" type="ORF">GIB67_036402</name>
</gene>
<dbReference type="EMBL" id="JACGCM010002659">
    <property type="protein sequence ID" value="KAF6137365.1"/>
    <property type="molecule type" value="Genomic_DNA"/>
</dbReference>
<feature type="coiled-coil region" evidence="1">
    <location>
        <begin position="333"/>
        <end position="387"/>
    </location>
</feature>
<name>A0A7J7L411_9MAGN</name>
<evidence type="ECO:0000256" key="1">
    <source>
        <dbReference type="SAM" id="Coils"/>
    </source>
</evidence>
<dbReference type="Proteomes" id="UP000541444">
    <property type="component" value="Unassembled WGS sequence"/>
</dbReference>
<evidence type="ECO:0000313" key="3">
    <source>
        <dbReference type="EMBL" id="KAF6137365.1"/>
    </source>
</evidence>
<organism evidence="3 4">
    <name type="scientific">Kingdonia uniflora</name>
    <dbReference type="NCBI Taxonomy" id="39325"/>
    <lineage>
        <taxon>Eukaryota</taxon>
        <taxon>Viridiplantae</taxon>
        <taxon>Streptophyta</taxon>
        <taxon>Embryophyta</taxon>
        <taxon>Tracheophyta</taxon>
        <taxon>Spermatophyta</taxon>
        <taxon>Magnoliopsida</taxon>
        <taxon>Ranunculales</taxon>
        <taxon>Circaeasteraceae</taxon>
        <taxon>Kingdonia</taxon>
    </lineage>
</organism>
<accession>A0A7J7L411</accession>
<proteinExistence type="predicted"/>
<keyword evidence="1" id="KW-0175">Coiled coil</keyword>
<reference evidence="3 4" key="1">
    <citation type="journal article" date="2020" name="IScience">
        <title>Genome Sequencing of the Endangered Kingdonia uniflora (Circaeasteraceae, Ranunculales) Reveals Potential Mechanisms of Evolutionary Specialization.</title>
        <authorList>
            <person name="Sun Y."/>
            <person name="Deng T."/>
            <person name="Zhang A."/>
            <person name="Moore M.J."/>
            <person name="Landis J.B."/>
            <person name="Lin N."/>
            <person name="Zhang H."/>
            <person name="Zhang X."/>
            <person name="Huang J."/>
            <person name="Zhang X."/>
            <person name="Sun H."/>
            <person name="Wang H."/>
        </authorList>
    </citation>
    <scope>NUCLEOTIDE SEQUENCE [LARGE SCALE GENOMIC DNA]</scope>
    <source>
        <strain evidence="3">TB1705</strain>
        <tissue evidence="3">Leaf</tissue>
    </source>
</reference>
<feature type="region of interest" description="Disordered" evidence="2">
    <location>
        <begin position="1"/>
        <end position="21"/>
    </location>
</feature>